<dbReference type="AlphaFoldDB" id="A0AAT9HYI0"/>
<sequence length="112" mass="10769">MRGRQRGSGGLTAVRAVRVGGAVRAVAGAVRVAAVSGVGRVRAVPGALRGQRAGALPSLAPRAPGGRLGAPHWPSDGGCAVGQPCPGGGVASCCPGPHPVSQVWPPDGAEAG</sequence>
<name>A0AAT9HYI0_9ACTN</name>
<reference evidence="1" key="2">
    <citation type="submission" date="2024-07" db="EMBL/GenBank/DDBJ databases">
        <title>Streptomyces haneummycinica sp. nov., a new antibiotic-producing actinobacterium isolated from marine sediment.</title>
        <authorList>
            <person name="Uemura M."/>
            <person name="Hamada M."/>
            <person name="Hirano S."/>
            <person name="Kobayashi K."/>
            <person name="Ohshiro T."/>
            <person name="Kobayashi T."/>
            <person name="Terahara T."/>
        </authorList>
    </citation>
    <scope>NUCLEOTIDE SEQUENCE</scope>
    <source>
        <strain evidence="1">KM77-8</strain>
    </source>
</reference>
<accession>A0AAT9HYI0</accession>
<dbReference type="EMBL" id="AP035768">
    <property type="protein sequence ID" value="BFO22448.1"/>
    <property type="molecule type" value="Genomic_DNA"/>
</dbReference>
<gene>
    <name evidence="1" type="ORF">SHKM778_88360</name>
</gene>
<evidence type="ECO:0000313" key="1">
    <source>
        <dbReference type="EMBL" id="BFO22448.1"/>
    </source>
</evidence>
<protein>
    <submittedName>
        <fullName evidence="1">Uncharacterized protein</fullName>
    </submittedName>
</protein>
<reference evidence="1" key="1">
    <citation type="submission" date="2024-06" db="EMBL/GenBank/DDBJ databases">
        <authorList>
            <consortium name="consrtm"/>
            <person name="Uemura M."/>
            <person name="Terahara T."/>
        </authorList>
    </citation>
    <scope>NUCLEOTIDE SEQUENCE</scope>
    <source>
        <strain evidence="1">KM77-8</strain>
    </source>
</reference>
<organism evidence="1">
    <name type="scientific">Streptomyces haneummycinicus</name>
    <dbReference type="NCBI Taxonomy" id="3074435"/>
    <lineage>
        <taxon>Bacteria</taxon>
        <taxon>Bacillati</taxon>
        <taxon>Actinomycetota</taxon>
        <taxon>Actinomycetes</taxon>
        <taxon>Kitasatosporales</taxon>
        <taxon>Streptomycetaceae</taxon>
        <taxon>Streptomyces</taxon>
    </lineage>
</organism>
<proteinExistence type="predicted"/>